<comment type="subcellular location">
    <subcellularLocation>
        <location evidence="1">Membrane</location>
    </subcellularLocation>
</comment>
<evidence type="ECO:0000256" key="2">
    <source>
        <dbReference type="ARBA" id="ARBA00022452"/>
    </source>
</evidence>
<dbReference type="InterPro" id="IPR039910">
    <property type="entry name" value="D15-like"/>
</dbReference>
<proteinExistence type="predicted"/>
<dbReference type="RefSeq" id="WP_369313919.1">
    <property type="nucleotide sequence ID" value="NZ_JBEHZE010000001.1"/>
</dbReference>
<sequence>MAAGLPARAADSYQADIEGAPNGLGDKLAIISELMKGTREYPTSAALRRAARRDIEAFNDALKAAGYYAGSADFTLIAAEDRQKPKVVFAISPGTAFKVTEYDIIYQDQGEERPRDLNAANVKTTNAADGASLRDQQEAFLTYLWNNGYPTAAIVNRRAIANFETNEASAVFVFTSGPKATFGQPIISGTKKTDDTFVERMKTWEDGEEFERKKMTAYYDHLRQTGLFSKVDVSPGQTRESGETPILVELEERKRRTIGAGVSYSTTEGPGGRLFFEHRNILGHGENLTAELTGSQIEQSINVAVTRPLPGLGAQAFASTAFLNETTDAYDARTFEVTGGLSKRWLDERLETRGAIKLETSNVRSDGVEDRTYFVSTPLAVRWNSEDNLLDPTKGFRAAWTVTPYFGSENFTQSEITARSRIHLGKDDIVTLAARAGLAATFANSFDALPLNKRYYAGGGGSVRGYGYQEAGPLDEDFNPIGGRSRIDGAFEARVKTIKNLQFAAFIDAGSVSSESIPKFNDKFFYGYGVGVRYLTPIGPIRADIAFPIDKRESDSDFQIYIALGQPF</sequence>
<keyword evidence="2" id="KW-1134">Transmembrane beta strand</keyword>
<dbReference type="Pfam" id="PF01103">
    <property type="entry name" value="Omp85"/>
    <property type="match status" value="1"/>
</dbReference>
<evidence type="ECO:0000313" key="5">
    <source>
        <dbReference type="EMBL" id="MEX6633922.1"/>
    </source>
</evidence>
<evidence type="ECO:0000256" key="1">
    <source>
        <dbReference type="ARBA" id="ARBA00004370"/>
    </source>
</evidence>
<dbReference type="Gene3D" id="3.10.20.310">
    <property type="entry name" value="membrane protein fhac"/>
    <property type="match status" value="1"/>
</dbReference>
<keyword evidence="2" id="KW-0812">Transmembrane</keyword>
<dbReference type="PANTHER" id="PTHR12815">
    <property type="entry name" value="SORTING AND ASSEMBLY MACHINERY SAMM50 PROTEIN FAMILY MEMBER"/>
    <property type="match status" value="1"/>
</dbReference>
<name>A0ABV3Z536_9PROT</name>
<keyword evidence="6" id="KW-1185">Reference proteome</keyword>
<dbReference type="Proteomes" id="UP001560685">
    <property type="component" value="Unassembled WGS sequence"/>
</dbReference>
<feature type="domain" description="Bacterial surface antigen (D15)" evidence="4">
    <location>
        <begin position="280"/>
        <end position="568"/>
    </location>
</feature>
<evidence type="ECO:0000256" key="3">
    <source>
        <dbReference type="ARBA" id="ARBA00023136"/>
    </source>
</evidence>
<dbReference type="InterPro" id="IPR000184">
    <property type="entry name" value="Bac_surfAg_D15"/>
</dbReference>
<dbReference type="PANTHER" id="PTHR12815:SF42">
    <property type="entry name" value="BACTERIAL SURFACE ANTIGEN (D15) DOMAIN-CONTAINING PROTEIN"/>
    <property type="match status" value="1"/>
</dbReference>
<organism evidence="5 6">
    <name type="scientific">Hyphococcus lacteus</name>
    <dbReference type="NCBI Taxonomy" id="3143536"/>
    <lineage>
        <taxon>Bacteria</taxon>
        <taxon>Pseudomonadati</taxon>
        <taxon>Pseudomonadota</taxon>
        <taxon>Alphaproteobacteria</taxon>
        <taxon>Parvularculales</taxon>
        <taxon>Parvularculaceae</taxon>
        <taxon>Hyphococcus</taxon>
    </lineage>
</organism>
<keyword evidence="3" id="KW-0472">Membrane</keyword>
<protein>
    <submittedName>
        <fullName evidence="5">BamA/TamA family outer membrane protein</fullName>
    </submittedName>
</protein>
<dbReference type="Gene3D" id="2.40.160.50">
    <property type="entry name" value="membrane protein fhac: a member of the omp85/tpsb transporter family"/>
    <property type="match status" value="1"/>
</dbReference>
<evidence type="ECO:0000259" key="4">
    <source>
        <dbReference type="Pfam" id="PF01103"/>
    </source>
</evidence>
<comment type="caution">
    <text evidence="5">The sequence shown here is derived from an EMBL/GenBank/DDBJ whole genome shotgun (WGS) entry which is preliminary data.</text>
</comment>
<evidence type="ECO:0000313" key="6">
    <source>
        <dbReference type="Proteomes" id="UP001560685"/>
    </source>
</evidence>
<reference evidence="5 6" key="1">
    <citation type="submission" date="2024-05" db="EMBL/GenBank/DDBJ databases">
        <title>Three bacterial strains, DH-69, EH-24, and ECK-19 isolated from coastal sediments.</title>
        <authorList>
            <person name="Ye Y.-Q."/>
            <person name="Du Z.-J."/>
        </authorList>
    </citation>
    <scope>NUCLEOTIDE SEQUENCE [LARGE SCALE GENOMIC DNA]</scope>
    <source>
        <strain evidence="5 6">ECK-19</strain>
    </source>
</reference>
<accession>A0ABV3Z536</accession>
<gene>
    <name evidence="5" type="ORF">ABFZ84_10215</name>
</gene>
<dbReference type="EMBL" id="JBEHZE010000001">
    <property type="protein sequence ID" value="MEX6633922.1"/>
    <property type="molecule type" value="Genomic_DNA"/>
</dbReference>